<protein>
    <submittedName>
        <fullName evidence="3">Uncharacterized protein</fullName>
    </submittedName>
</protein>
<evidence type="ECO:0000256" key="1">
    <source>
        <dbReference type="SAM" id="MobiDB-lite"/>
    </source>
</evidence>
<feature type="region of interest" description="Disordered" evidence="1">
    <location>
        <begin position="78"/>
        <end position="103"/>
    </location>
</feature>
<reference evidence="3" key="1">
    <citation type="submission" date="2022-11" db="UniProtKB">
        <authorList>
            <consortium name="WormBaseParasite"/>
        </authorList>
    </citation>
    <scope>IDENTIFICATION</scope>
</reference>
<feature type="compositionally biased region" description="Basic residues" evidence="1">
    <location>
        <begin position="85"/>
        <end position="96"/>
    </location>
</feature>
<dbReference type="WBParaSite" id="nRc.2.0.1.t04101-RA">
    <property type="protein sequence ID" value="nRc.2.0.1.t04101-RA"/>
    <property type="gene ID" value="nRc.2.0.1.g04101"/>
</dbReference>
<organism evidence="2 3">
    <name type="scientific">Romanomermis culicivorax</name>
    <name type="common">Nematode worm</name>
    <dbReference type="NCBI Taxonomy" id="13658"/>
    <lineage>
        <taxon>Eukaryota</taxon>
        <taxon>Metazoa</taxon>
        <taxon>Ecdysozoa</taxon>
        <taxon>Nematoda</taxon>
        <taxon>Enoplea</taxon>
        <taxon>Dorylaimia</taxon>
        <taxon>Mermithida</taxon>
        <taxon>Mermithoidea</taxon>
        <taxon>Mermithidae</taxon>
        <taxon>Romanomermis</taxon>
    </lineage>
</organism>
<proteinExistence type="predicted"/>
<evidence type="ECO:0000313" key="3">
    <source>
        <dbReference type="WBParaSite" id="nRc.2.0.1.t04101-RA"/>
    </source>
</evidence>
<accession>A0A915HRF1</accession>
<keyword evidence="2" id="KW-1185">Reference proteome</keyword>
<name>A0A915HRF1_ROMCU</name>
<dbReference type="Proteomes" id="UP000887565">
    <property type="component" value="Unplaced"/>
</dbReference>
<dbReference type="AlphaFoldDB" id="A0A915HRF1"/>
<sequence>MGPATTKIYSNGTIYDDIQQASWLVAQKDIYKIRLYRPLTSSDRGNLKINATITLSDFRYSNRGILMNFPMESGTCLTHSELKRPKQTAGRKNKRPGRQEQKK</sequence>
<evidence type="ECO:0000313" key="2">
    <source>
        <dbReference type="Proteomes" id="UP000887565"/>
    </source>
</evidence>